<dbReference type="InterPro" id="IPR010546">
    <property type="entry name" value="DUF1120"/>
</dbReference>
<keyword evidence="3" id="KW-1185">Reference proteome</keyword>
<organism evidence="2 3">
    <name type="scientific">Serratia rubidaea</name>
    <name type="common">Serratia marinorubra</name>
    <dbReference type="NCBI Taxonomy" id="61652"/>
    <lineage>
        <taxon>Bacteria</taxon>
        <taxon>Pseudomonadati</taxon>
        <taxon>Pseudomonadota</taxon>
        <taxon>Gammaproteobacteria</taxon>
        <taxon>Enterobacterales</taxon>
        <taxon>Yersiniaceae</taxon>
        <taxon>Serratia</taxon>
    </lineage>
</organism>
<accession>A0ABS0MDC1</accession>
<keyword evidence="1" id="KW-0732">Signal</keyword>
<comment type="caution">
    <text evidence="2">The sequence shown here is derived from an EMBL/GenBank/DDBJ whole genome shotgun (WGS) entry which is preliminary data.</text>
</comment>
<evidence type="ECO:0000256" key="1">
    <source>
        <dbReference type="SAM" id="SignalP"/>
    </source>
</evidence>
<evidence type="ECO:0000313" key="3">
    <source>
        <dbReference type="Proteomes" id="UP000624159"/>
    </source>
</evidence>
<protein>
    <submittedName>
        <fullName evidence="2">DUF1120 domain-containing protein</fullName>
    </submittedName>
</protein>
<feature type="signal peptide" evidence="1">
    <location>
        <begin position="1"/>
        <end position="23"/>
    </location>
</feature>
<proteinExistence type="predicted"/>
<dbReference type="Proteomes" id="UP000624159">
    <property type="component" value="Unassembled WGS sequence"/>
</dbReference>
<feature type="chain" id="PRO_5046423681" evidence="1">
    <location>
        <begin position="24"/>
        <end position="233"/>
    </location>
</feature>
<evidence type="ECO:0000313" key="2">
    <source>
        <dbReference type="EMBL" id="MBH1930375.1"/>
    </source>
</evidence>
<gene>
    <name evidence="2" type="ORF">I5U13_11985</name>
</gene>
<dbReference type="Pfam" id="PF06551">
    <property type="entry name" value="DUF1120"/>
    <property type="match status" value="1"/>
</dbReference>
<reference evidence="2 3" key="1">
    <citation type="submission" date="2020-11" db="EMBL/GenBank/DDBJ databases">
        <title>Enhanced detection system for hospital associated transmission using whole genome sequencing surveillance.</title>
        <authorList>
            <person name="Harrison L.H."/>
            <person name="Van Tyne D."/>
            <person name="Marsh J.W."/>
            <person name="Griffith M.P."/>
            <person name="Snyder D.J."/>
            <person name="Cooper V.S."/>
            <person name="Mustapha M."/>
        </authorList>
    </citation>
    <scope>NUCLEOTIDE SEQUENCE [LARGE SCALE GENOMIC DNA]</scope>
    <source>
        <strain evidence="2 3">SER00230</strain>
    </source>
</reference>
<dbReference type="EMBL" id="JADULK010000005">
    <property type="protein sequence ID" value="MBH1930375.1"/>
    <property type="molecule type" value="Genomic_DNA"/>
</dbReference>
<name>A0ABS0MDC1_SERRU</name>
<sequence length="233" mass="23440">MNKMQQSVCALAVLAATTLPAMAASTVDVRVIGTITPAACTPTLSGGGTIDYGAINPTTLSATDYTVLPEREVSLAITCDAPAKVAITPVNGRPGTVAGATESGGGAALTPVPLLSLTGAGVVGLGLSNGQKVGGYAMKVEDLTTDGAPADVIRTALGSTGWQADGNHYGFFRNVGTVPFQVTAAAPGTLVPEAFTTLAGKLRVQAYLNKTSELDVSSPVALDGLTTIEMVYL</sequence>